<dbReference type="Proteomes" id="UP001200544">
    <property type="component" value="Unassembled WGS sequence"/>
</dbReference>
<dbReference type="Gene3D" id="3.40.50.1110">
    <property type="entry name" value="SGNH hydrolase"/>
    <property type="match status" value="1"/>
</dbReference>
<gene>
    <name evidence="2" type="ORF">K0H07_19630</name>
</gene>
<organism evidence="2 3">
    <name type="scientific">Bacteroides thetaiotaomicron</name>
    <dbReference type="NCBI Taxonomy" id="818"/>
    <lineage>
        <taxon>Bacteria</taxon>
        <taxon>Pseudomonadati</taxon>
        <taxon>Bacteroidota</taxon>
        <taxon>Bacteroidia</taxon>
        <taxon>Bacteroidales</taxon>
        <taxon>Bacteroidaceae</taxon>
        <taxon>Bacteroides</taxon>
    </lineage>
</organism>
<proteinExistence type="predicted"/>
<dbReference type="InterPro" id="IPR036514">
    <property type="entry name" value="SGNH_hydro_sf"/>
</dbReference>
<evidence type="ECO:0000313" key="2">
    <source>
        <dbReference type="EMBL" id="MCE9239357.1"/>
    </source>
</evidence>
<dbReference type="GO" id="GO:0016788">
    <property type="term" value="F:hydrolase activity, acting on ester bonds"/>
    <property type="evidence" value="ECO:0007669"/>
    <property type="project" value="UniProtKB-ARBA"/>
</dbReference>
<reference evidence="2" key="1">
    <citation type="submission" date="2021-07" db="EMBL/GenBank/DDBJ databases">
        <title>Comparative genomics of Bacteroides fragilis group isolates reveals species-dependent resistance mechanisms and validates clinical tools for resistance prediction.</title>
        <authorList>
            <person name="Wallace M.J."/>
            <person name="Jean S."/>
            <person name="Wallace M.A."/>
            <person name="Carey-Ann B.D."/>
            <person name="Dantas G."/>
        </authorList>
    </citation>
    <scope>NUCLEOTIDE SEQUENCE</scope>
    <source>
        <strain evidence="2">BJH_160</strain>
    </source>
</reference>
<dbReference type="RefSeq" id="WP_008762542.1">
    <property type="nucleotide sequence ID" value="NZ_JAGWES010000040.1"/>
</dbReference>
<feature type="domain" description="SGNH hydrolase-type esterase" evidence="1">
    <location>
        <begin position="44"/>
        <end position="89"/>
    </location>
</feature>
<accession>A0AAW4ZBG8</accession>
<evidence type="ECO:0000313" key="3">
    <source>
        <dbReference type="Proteomes" id="UP001200544"/>
    </source>
</evidence>
<comment type="caution">
    <text evidence="2">The sequence shown here is derived from an EMBL/GenBank/DDBJ whole genome shotgun (WGS) entry which is preliminary data.</text>
</comment>
<dbReference type="InterPro" id="IPR013830">
    <property type="entry name" value="SGNH_hydro"/>
</dbReference>
<name>A0AAW4ZBG8_BACT4</name>
<evidence type="ECO:0000259" key="1">
    <source>
        <dbReference type="Pfam" id="PF14606"/>
    </source>
</evidence>
<dbReference type="Pfam" id="PF14606">
    <property type="entry name" value="Lipase_GDSL_3"/>
    <property type="match status" value="1"/>
</dbReference>
<dbReference type="AlphaFoldDB" id="A0AAW4ZBG8"/>
<protein>
    <recommendedName>
        <fullName evidence="1">SGNH hydrolase-type esterase domain-containing protein</fullName>
    </recommendedName>
</protein>
<dbReference type="EMBL" id="JAHYQA010000013">
    <property type="protein sequence ID" value="MCE9239357.1"/>
    <property type="molecule type" value="Genomic_DNA"/>
</dbReference>
<sequence length="90" mass="10569">MKRHIIILLITFLCLPEYLEAQLKYYDAAEFPLYGKATKNTENRDKHPRTPIIFIEDPVFAHALFDKKIAIEINKKNKAVNSVFKSLKKY</sequence>